<dbReference type="SUPFAM" id="SSF52540">
    <property type="entry name" value="P-loop containing nucleoside triphosphate hydrolases"/>
    <property type="match status" value="1"/>
</dbReference>
<sequence>MVGWNENSSKKTSGSGVGVASGVGVGVGVAASSKAKSDEGIWAGILRDASSRSWNAANANVHQRRRLLVLGPPRSGKSTILAAVDHTGTQTQVMAPLETGGLALSYAYAHVEPDADVAYADKDKGDKGDRSDKGDRDKEDDDDMDDTEDDPVSLLELDDVRAFAPLLRVALPHAALAASAVVVCLPWSAPQDFLLVLDQHLATLTAHLASTAADAHLQQMRALAERQWRAYREPDALSAAPNASASASANAKDAFAFNSHTLDHNILAHAVSLPLGNGVLTHNLGVPIVVVCTKADLMPSLERDYGYGDGTFDYIQQSLRTVCLKYGASLFYTSIHRPKSIFYLRSYILHLLNRNSPHANQFPFPYRAEVIDRDNVRVPMGWDNWGLIRVQGSGFSCEAMAGWEDNSHGQAATTTTTTTTTSTSSSASPSSSLLFNSAPPLGPAPVSLANNNSSVVTGLALARALYETEIKTVKDKNKKTTPKQIVSAEDEQVFLERNLELLNSVINPGTPGGGIGGSVSPFAGASESFAKHLSHSHNASDGGVNSADMRDDLNAKLARLSKMKEQGSSTSAALRSKAGLFSDSAITSVPSSPSPASKPLAALNTAATASMAALGPAPIGGAGSSKAPTTTADNEALSNFFASLLNKKTATGSAVGGLGSRSSTLAGTAAAAAVAGGVGAGRTVPTPKSVSMALNPSSGPLSAVKSVSVPPLPPPAVVASATEESSSHV</sequence>
<keyword evidence="8" id="KW-0243">Dynein</keyword>
<feature type="region of interest" description="Disordered" evidence="11">
    <location>
        <begin position="690"/>
        <end position="729"/>
    </location>
</feature>
<dbReference type="InterPro" id="IPR008467">
    <property type="entry name" value="Dynein1_light_intermed_chain"/>
</dbReference>
<evidence type="ECO:0000313" key="13">
    <source>
        <dbReference type="Proteomes" id="UP001211907"/>
    </source>
</evidence>
<dbReference type="PANTHER" id="PTHR12688">
    <property type="entry name" value="DYNEIN LIGHT INTERMEDIATE CHAIN"/>
    <property type="match status" value="1"/>
</dbReference>
<dbReference type="InterPro" id="IPR027417">
    <property type="entry name" value="P-loop_NTPase"/>
</dbReference>
<keyword evidence="7" id="KW-0067">ATP-binding</keyword>
<feature type="compositionally biased region" description="Low complexity" evidence="11">
    <location>
        <begin position="411"/>
        <end position="431"/>
    </location>
</feature>
<evidence type="ECO:0000256" key="6">
    <source>
        <dbReference type="ARBA" id="ARBA00022741"/>
    </source>
</evidence>
<evidence type="ECO:0000256" key="9">
    <source>
        <dbReference type="ARBA" id="ARBA00023175"/>
    </source>
</evidence>
<evidence type="ECO:0000256" key="1">
    <source>
        <dbReference type="ARBA" id="ARBA00004245"/>
    </source>
</evidence>
<keyword evidence="13" id="KW-1185">Reference proteome</keyword>
<name>A0AAD5SYA5_9FUNG</name>
<feature type="compositionally biased region" description="Low complexity" evidence="11">
    <location>
        <begin position="700"/>
        <end position="709"/>
    </location>
</feature>
<organism evidence="12 13">
    <name type="scientific">Physocladia obscura</name>
    <dbReference type="NCBI Taxonomy" id="109957"/>
    <lineage>
        <taxon>Eukaryota</taxon>
        <taxon>Fungi</taxon>
        <taxon>Fungi incertae sedis</taxon>
        <taxon>Chytridiomycota</taxon>
        <taxon>Chytridiomycota incertae sedis</taxon>
        <taxon>Chytridiomycetes</taxon>
        <taxon>Chytridiales</taxon>
        <taxon>Chytriomycetaceae</taxon>
        <taxon>Physocladia</taxon>
    </lineage>
</organism>
<dbReference type="PANTHER" id="PTHR12688:SF0">
    <property type="entry name" value="DYNEIN LIGHT INTERMEDIATE CHAIN"/>
    <property type="match status" value="1"/>
</dbReference>
<evidence type="ECO:0000256" key="11">
    <source>
        <dbReference type="SAM" id="MobiDB-lite"/>
    </source>
</evidence>
<keyword evidence="4" id="KW-0963">Cytoplasm</keyword>
<evidence type="ECO:0000256" key="5">
    <source>
        <dbReference type="ARBA" id="ARBA00022701"/>
    </source>
</evidence>
<evidence type="ECO:0008006" key="14">
    <source>
        <dbReference type="Google" id="ProtNLM"/>
    </source>
</evidence>
<evidence type="ECO:0000256" key="8">
    <source>
        <dbReference type="ARBA" id="ARBA00023017"/>
    </source>
</evidence>
<dbReference type="GO" id="GO:0005524">
    <property type="term" value="F:ATP binding"/>
    <property type="evidence" value="ECO:0007669"/>
    <property type="project" value="UniProtKB-KW"/>
</dbReference>
<keyword evidence="3" id="KW-0813">Transport</keyword>
<dbReference type="InterPro" id="IPR022780">
    <property type="entry name" value="Dynein_light_int_chain"/>
</dbReference>
<feature type="region of interest" description="Disordered" evidence="11">
    <location>
        <begin position="119"/>
        <end position="150"/>
    </location>
</feature>
<evidence type="ECO:0000256" key="7">
    <source>
        <dbReference type="ARBA" id="ARBA00022840"/>
    </source>
</evidence>
<proteinExistence type="inferred from homology"/>
<keyword evidence="5" id="KW-0493">Microtubule</keyword>
<dbReference type="AlphaFoldDB" id="A0AAD5SYA5"/>
<comment type="caution">
    <text evidence="12">The sequence shown here is derived from an EMBL/GenBank/DDBJ whole genome shotgun (WGS) entry which is preliminary data.</text>
</comment>
<keyword evidence="6" id="KW-0547">Nucleotide-binding</keyword>
<feature type="region of interest" description="Disordered" evidence="11">
    <location>
        <begin position="406"/>
        <end position="431"/>
    </location>
</feature>
<dbReference type="GO" id="GO:0007018">
    <property type="term" value="P:microtubule-based movement"/>
    <property type="evidence" value="ECO:0007669"/>
    <property type="project" value="InterPro"/>
</dbReference>
<dbReference type="EMBL" id="JADGJH010001506">
    <property type="protein sequence ID" value="KAJ3112780.1"/>
    <property type="molecule type" value="Genomic_DNA"/>
</dbReference>
<dbReference type="Proteomes" id="UP001211907">
    <property type="component" value="Unassembled WGS sequence"/>
</dbReference>
<gene>
    <name evidence="12" type="ORF">HK100_002216</name>
</gene>
<feature type="compositionally biased region" description="Basic and acidic residues" evidence="11">
    <location>
        <begin position="119"/>
        <end position="137"/>
    </location>
</feature>
<dbReference type="GO" id="GO:0000226">
    <property type="term" value="P:microtubule cytoskeleton organization"/>
    <property type="evidence" value="ECO:0007669"/>
    <property type="project" value="TreeGrafter"/>
</dbReference>
<comment type="similarity">
    <text evidence="2">Belongs to the dynein light intermediate chain family.</text>
</comment>
<dbReference type="GO" id="GO:0005868">
    <property type="term" value="C:cytoplasmic dynein complex"/>
    <property type="evidence" value="ECO:0007669"/>
    <property type="project" value="InterPro"/>
</dbReference>
<feature type="compositionally biased region" description="Acidic residues" evidence="11">
    <location>
        <begin position="138"/>
        <end position="150"/>
    </location>
</feature>
<evidence type="ECO:0000256" key="3">
    <source>
        <dbReference type="ARBA" id="ARBA00022448"/>
    </source>
</evidence>
<dbReference type="GO" id="GO:0005874">
    <property type="term" value="C:microtubule"/>
    <property type="evidence" value="ECO:0007669"/>
    <property type="project" value="UniProtKB-KW"/>
</dbReference>
<protein>
    <recommendedName>
        <fullName evidence="14">Dynein light intermediate chain</fullName>
    </recommendedName>
</protein>
<feature type="compositionally biased region" description="Polar residues" evidence="11">
    <location>
        <begin position="690"/>
        <end position="699"/>
    </location>
</feature>
<evidence type="ECO:0000256" key="10">
    <source>
        <dbReference type="ARBA" id="ARBA00023212"/>
    </source>
</evidence>
<accession>A0AAD5SYA5</accession>
<comment type="subcellular location">
    <subcellularLocation>
        <location evidence="1">Cytoplasm</location>
        <location evidence="1">Cytoskeleton</location>
    </subcellularLocation>
</comment>
<evidence type="ECO:0000256" key="2">
    <source>
        <dbReference type="ARBA" id="ARBA00006831"/>
    </source>
</evidence>
<feature type="compositionally biased region" description="Low complexity" evidence="11">
    <location>
        <begin position="717"/>
        <end position="729"/>
    </location>
</feature>
<keyword evidence="10" id="KW-0206">Cytoskeleton</keyword>
<evidence type="ECO:0000256" key="4">
    <source>
        <dbReference type="ARBA" id="ARBA00022490"/>
    </source>
</evidence>
<dbReference type="Pfam" id="PF05783">
    <property type="entry name" value="DLIC"/>
    <property type="match status" value="1"/>
</dbReference>
<keyword evidence="9" id="KW-0505">Motor protein</keyword>
<evidence type="ECO:0000313" key="12">
    <source>
        <dbReference type="EMBL" id="KAJ3112780.1"/>
    </source>
</evidence>
<dbReference type="GO" id="GO:0045504">
    <property type="term" value="F:dynein heavy chain binding"/>
    <property type="evidence" value="ECO:0007669"/>
    <property type="project" value="TreeGrafter"/>
</dbReference>
<reference evidence="12" key="1">
    <citation type="submission" date="2020-05" db="EMBL/GenBank/DDBJ databases">
        <title>Phylogenomic resolution of chytrid fungi.</title>
        <authorList>
            <person name="Stajich J.E."/>
            <person name="Amses K."/>
            <person name="Simmons R."/>
            <person name="Seto K."/>
            <person name="Myers J."/>
            <person name="Bonds A."/>
            <person name="Quandt C.A."/>
            <person name="Barry K."/>
            <person name="Liu P."/>
            <person name="Grigoriev I."/>
            <person name="Longcore J.E."/>
            <person name="James T.Y."/>
        </authorList>
    </citation>
    <scope>NUCLEOTIDE SEQUENCE</scope>
    <source>
        <strain evidence="12">JEL0513</strain>
    </source>
</reference>